<reference evidence="1 2" key="1">
    <citation type="submission" date="2018-09" db="EMBL/GenBank/DDBJ databases">
        <title>Novel species of Cryobacterium.</title>
        <authorList>
            <person name="Liu Q."/>
            <person name="Xin Y.-H."/>
        </authorList>
    </citation>
    <scope>NUCLEOTIDE SEQUENCE [LARGE SCALE GENOMIC DNA]</scope>
    <source>
        <strain evidence="1 2">Hh39</strain>
    </source>
</reference>
<evidence type="ECO:0000313" key="2">
    <source>
        <dbReference type="Proteomes" id="UP000272015"/>
    </source>
</evidence>
<comment type="caution">
    <text evidence="1">The sequence shown here is derived from an EMBL/GenBank/DDBJ whole genome shotgun (WGS) entry which is preliminary data.</text>
</comment>
<gene>
    <name evidence="1" type="ORF">D6T64_00230</name>
</gene>
<dbReference type="Pfam" id="PF11338">
    <property type="entry name" value="DUF3140"/>
    <property type="match status" value="1"/>
</dbReference>
<proteinExistence type="predicted"/>
<dbReference type="Proteomes" id="UP000272015">
    <property type="component" value="Unassembled WGS sequence"/>
</dbReference>
<name>A0A3A5MT66_9MICO</name>
<dbReference type="AlphaFoldDB" id="A0A3A5MT66"/>
<keyword evidence="2" id="KW-1185">Reference proteome</keyword>
<organism evidence="1 2">
    <name type="scientific">Cryobacterium melibiosiphilum</name>
    <dbReference type="NCBI Taxonomy" id="995039"/>
    <lineage>
        <taxon>Bacteria</taxon>
        <taxon>Bacillati</taxon>
        <taxon>Actinomycetota</taxon>
        <taxon>Actinomycetes</taxon>
        <taxon>Micrococcales</taxon>
        <taxon>Microbacteriaceae</taxon>
        <taxon>Cryobacterium</taxon>
    </lineage>
</organism>
<dbReference type="InterPro" id="IPR021487">
    <property type="entry name" value="DUF3140"/>
</dbReference>
<protein>
    <submittedName>
        <fullName evidence="1">DUF3140 domain-containing protein</fullName>
    </submittedName>
</protein>
<dbReference type="EMBL" id="QZVS01000019">
    <property type="protein sequence ID" value="RJT92461.1"/>
    <property type="molecule type" value="Genomic_DNA"/>
</dbReference>
<sequence>MSAILRMKKADLTAYAIEHMSRVINYVKRNRAEGTNSNAEHSRWRYSLMNWVNDPLKR</sequence>
<evidence type="ECO:0000313" key="1">
    <source>
        <dbReference type="EMBL" id="RJT92461.1"/>
    </source>
</evidence>
<accession>A0A3A5MT66</accession>